<evidence type="ECO:0000313" key="3">
    <source>
        <dbReference type="Proteomes" id="UP001176961"/>
    </source>
</evidence>
<comment type="caution">
    <text evidence="2">The sequence shown here is derived from an EMBL/GenBank/DDBJ whole genome shotgun (WGS) entry which is preliminary data.</text>
</comment>
<evidence type="ECO:0000313" key="2">
    <source>
        <dbReference type="EMBL" id="CAJ0610488.1"/>
    </source>
</evidence>
<name>A0AA36MIC3_CYLNA</name>
<evidence type="ECO:0000256" key="1">
    <source>
        <dbReference type="SAM" id="MobiDB-lite"/>
    </source>
</evidence>
<organism evidence="2 3">
    <name type="scientific">Cylicocyclus nassatus</name>
    <name type="common">Nematode worm</name>
    <dbReference type="NCBI Taxonomy" id="53992"/>
    <lineage>
        <taxon>Eukaryota</taxon>
        <taxon>Metazoa</taxon>
        <taxon>Ecdysozoa</taxon>
        <taxon>Nematoda</taxon>
        <taxon>Chromadorea</taxon>
        <taxon>Rhabditida</taxon>
        <taxon>Rhabditina</taxon>
        <taxon>Rhabditomorpha</taxon>
        <taxon>Strongyloidea</taxon>
        <taxon>Strongylidae</taxon>
        <taxon>Cylicocyclus</taxon>
    </lineage>
</organism>
<proteinExistence type="predicted"/>
<feature type="region of interest" description="Disordered" evidence="1">
    <location>
        <begin position="36"/>
        <end position="55"/>
    </location>
</feature>
<keyword evidence="3" id="KW-1185">Reference proteome</keyword>
<sequence length="107" mass="12335">MHNISGFAFLDFQEIRNFGNSNVLFRTFCKLAELRNGNGSTCQSNDQGDEGHERRRKTVPELQYHHLSCRADTSRDQLFTPLSTHRPMVTITTDPYRVSSWSGWTVL</sequence>
<dbReference type="AlphaFoldDB" id="A0AA36MIC3"/>
<dbReference type="EMBL" id="CATQJL010000326">
    <property type="protein sequence ID" value="CAJ0610488.1"/>
    <property type="molecule type" value="Genomic_DNA"/>
</dbReference>
<feature type="compositionally biased region" description="Polar residues" evidence="1">
    <location>
        <begin position="37"/>
        <end position="46"/>
    </location>
</feature>
<accession>A0AA36MIC3</accession>
<protein>
    <submittedName>
        <fullName evidence="2">Uncharacterized protein</fullName>
    </submittedName>
</protein>
<reference evidence="2" key="1">
    <citation type="submission" date="2023-07" db="EMBL/GenBank/DDBJ databases">
        <authorList>
            <consortium name="CYATHOMIX"/>
        </authorList>
    </citation>
    <scope>NUCLEOTIDE SEQUENCE</scope>
    <source>
        <strain evidence="2">N/A</strain>
    </source>
</reference>
<dbReference type="Proteomes" id="UP001176961">
    <property type="component" value="Unassembled WGS sequence"/>
</dbReference>
<gene>
    <name evidence="2" type="ORF">CYNAS_LOCUS22471</name>
</gene>